<keyword evidence="1" id="KW-0812">Transmembrane</keyword>
<reference evidence="2" key="2">
    <citation type="submission" date="2022-10" db="EMBL/GenBank/DDBJ databases">
        <authorList>
            <consortium name="ENA_rothamsted_submissions"/>
            <consortium name="culmorum"/>
            <person name="King R."/>
        </authorList>
    </citation>
    <scope>NUCLEOTIDE SEQUENCE</scope>
</reference>
<organism evidence="2 3">
    <name type="scientific">Aphis gossypii</name>
    <name type="common">Cotton aphid</name>
    <dbReference type="NCBI Taxonomy" id="80765"/>
    <lineage>
        <taxon>Eukaryota</taxon>
        <taxon>Metazoa</taxon>
        <taxon>Ecdysozoa</taxon>
        <taxon>Arthropoda</taxon>
        <taxon>Hexapoda</taxon>
        <taxon>Insecta</taxon>
        <taxon>Pterygota</taxon>
        <taxon>Neoptera</taxon>
        <taxon>Paraneoptera</taxon>
        <taxon>Hemiptera</taxon>
        <taxon>Sternorrhyncha</taxon>
        <taxon>Aphidomorpha</taxon>
        <taxon>Aphidoidea</taxon>
        <taxon>Aphididae</taxon>
        <taxon>Aphidini</taxon>
        <taxon>Aphis</taxon>
        <taxon>Aphis</taxon>
    </lineage>
</organism>
<dbReference type="AlphaFoldDB" id="A0A9P0IPV9"/>
<keyword evidence="3" id="KW-1185">Reference proteome</keyword>
<feature type="transmembrane region" description="Helical" evidence="1">
    <location>
        <begin position="83"/>
        <end position="105"/>
    </location>
</feature>
<gene>
    <name evidence="2" type="ORF">APHIGO_LOCUS1607</name>
</gene>
<keyword evidence="1" id="KW-0472">Membrane</keyword>
<proteinExistence type="predicted"/>
<name>A0A9P0IPV9_APHGO</name>
<sequence length="305" mass="34841">MYSGCLVLKRVPGVCARLYIIIIIYLGTHTILKSKTVKKEIHRLSVVVHRTTTAHRKTRILYGYFVSPFVVHGPSAARRPSKISGYSAIPASFEFFPYFCIHFSLLRIRRPSFSCNVVPMDLGARYDCRCAFLSILYLQTSVCFSVFSGHTHHSLYKLLYIIILLCVGSTAPPLVDRGMYMYIIYTRIQLLRAAVNTEVEVFDFDFATAAAAAAGVKTFSSECAGPVSPLCCCNCIGIILYWYDDDHGRVVYTEESSGETNTMLHYACTHTRPYSQIYDTILYWYNMYIYLYLYVWHEIYGAYAK</sequence>
<evidence type="ECO:0000313" key="2">
    <source>
        <dbReference type="EMBL" id="CAH1711468.1"/>
    </source>
</evidence>
<dbReference type="Proteomes" id="UP001154329">
    <property type="component" value="Chromosome 1"/>
</dbReference>
<feature type="transmembrane region" description="Helical" evidence="1">
    <location>
        <begin position="154"/>
        <end position="175"/>
    </location>
</feature>
<reference evidence="2" key="1">
    <citation type="submission" date="2022-02" db="EMBL/GenBank/DDBJ databases">
        <authorList>
            <person name="King R."/>
        </authorList>
    </citation>
    <scope>NUCLEOTIDE SEQUENCE</scope>
</reference>
<evidence type="ECO:0000313" key="3">
    <source>
        <dbReference type="Proteomes" id="UP001154329"/>
    </source>
</evidence>
<feature type="transmembrane region" description="Helical" evidence="1">
    <location>
        <begin position="126"/>
        <end position="148"/>
    </location>
</feature>
<accession>A0A9P0IPV9</accession>
<feature type="transmembrane region" description="Helical" evidence="1">
    <location>
        <begin position="60"/>
        <end position="77"/>
    </location>
</feature>
<evidence type="ECO:0000256" key="1">
    <source>
        <dbReference type="SAM" id="Phobius"/>
    </source>
</evidence>
<feature type="transmembrane region" description="Helical" evidence="1">
    <location>
        <begin position="16"/>
        <end position="32"/>
    </location>
</feature>
<keyword evidence="1" id="KW-1133">Transmembrane helix</keyword>
<protein>
    <submittedName>
        <fullName evidence="2">Uncharacterized protein</fullName>
    </submittedName>
</protein>
<dbReference type="EMBL" id="OU899034">
    <property type="protein sequence ID" value="CAH1711468.1"/>
    <property type="molecule type" value="Genomic_DNA"/>
</dbReference>